<dbReference type="PANTHER" id="PTHR30146:SF109">
    <property type="entry name" value="HTH-TYPE TRANSCRIPTIONAL REGULATOR GALS"/>
    <property type="match status" value="1"/>
</dbReference>
<evidence type="ECO:0000256" key="2">
    <source>
        <dbReference type="ARBA" id="ARBA00023125"/>
    </source>
</evidence>
<keyword evidence="6" id="KW-1185">Reference proteome</keyword>
<evidence type="ECO:0000256" key="1">
    <source>
        <dbReference type="ARBA" id="ARBA00023015"/>
    </source>
</evidence>
<name>A0ABT0CQE6_9HYPH</name>
<gene>
    <name evidence="5" type="ORF">MKI86_16940</name>
</gene>
<organism evidence="5 6">
    <name type="scientific">Shinella sedimenti</name>
    <dbReference type="NCBI Taxonomy" id="2919913"/>
    <lineage>
        <taxon>Bacteria</taxon>
        <taxon>Pseudomonadati</taxon>
        <taxon>Pseudomonadota</taxon>
        <taxon>Alphaproteobacteria</taxon>
        <taxon>Hyphomicrobiales</taxon>
        <taxon>Rhizobiaceae</taxon>
        <taxon>Shinella</taxon>
    </lineage>
</organism>
<keyword evidence="2" id="KW-0238">DNA-binding</keyword>
<geneLocation type="plasmid" evidence="5">
    <name>unnamed</name>
</geneLocation>
<dbReference type="Gene3D" id="3.40.50.2300">
    <property type="match status" value="2"/>
</dbReference>
<dbReference type="Pfam" id="PF13377">
    <property type="entry name" value="Peripla_BP_3"/>
    <property type="match status" value="1"/>
</dbReference>
<evidence type="ECO:0000256" key="3">
    <source>
        <dbReference type="ARBA" id="ARBA00023163"/>
    </source>
</evidence>
<dbReference type="SUPFAM" id="SSF53822">
    <property type="entry name" value="Periplasmic binding protein-like I"/>
    <property type="match status" value="1"/>
</dbReference>
<evidence type="ECO:0000313" key="5">
    <source>
        <dbReference type="EMBL" id="MCJ8150835.1"/>
    </source>
</evidence>
<keyword evidence="5" id="KW-0614">Plasmid</keyword>
<dbReference type="CDD" id="cd06267">
    <property type="entry name" value="PBP1_LacI_sugar_binding-like"/>
    <property type="match status" value="1"/>
</dbReference>
<comment type="caution">
    <text evidence="5">The sequence shown here is derived from an EMBL/GenBank/DDBJ whole genome shotgun (WGS) entry which is preliminary data.</text>
</comment>
<keyword evidence="3" id="KW-0804">Transcription</keyword>
<sequence>MGLDRARSTARRKFGAPIHDGRISQTLTDDFIKLLEHGPPCVFINRRPQAPVMDYVGPDNAQSIRLLLDHLCELGHERIAYVAGPALSSTAQERLTNFRSGMAARGLAVDESMVLRGNYSFESGRVAAGTLSALKSLPTAVIAANDFVAMGIIDYFQQHGLKVPEDLSVTEFDDAFEMQADGHYPLRFEGITTADQPKRDLGRAAGRIMLQRISYPGGAPNSIILPTRLRIRNTTAPAQTKNRQA</sequence>
<keyword evidence="1" id="KW-0805">Transcription regulation</keyword>
<dbReference type="Proteomes" id="UP001201844">
    <property type="component" value="Unassembled WGS sequence"/>
</dbReference>
<dbReference type="RefSeq" id="WP_241602938.1">
    <property type="nucleotide sequence ID" value="NZ_JAKVIN010000007.1"/>
</dbReference>
<accession>A0ABT0CQE6</accession>
<dbReference type="InterPro" id="IPR028082">
    <property type="entry name" value="Peripla_BP_I"/>
</dbReference>
<feature type="domain" description="Transcriptional regulator LacI/GalR-like sensor" evidence="4">
    <location>
        <begin position="69"/>
        <end position="235"/>
    </location>
</feature>
<reference evidence="5 6" key="1">
    <citation type="submission" date="2022-02" db="EMBL/GenBank/DDBJ databases">
        <title>Shinella B3.7 sp. nov., isolated from Sediment (Zhairuo Island).</title>
        <authorList>
            <person name="Chen G."/>
        </authorList>
    </citation>
    <scope>NUCLEOTIDE SEQUENCE [LARGE SCALE GENOMIC DNA]</scope>
    <source>
        <strain evidence="5 6">B3.7</strain>
        <plasmid evidence="5">unnamed</plasmid>
    </source>
</reference>
<dbReference type="PANTHER" id="PTHR30146">
    <property type="entry name" value="LACI-RELATED TRANSCRIPTIONAL REPRESSOR"/>
    <property type="match status" value="1"/>
</dbReference>
<protein>
    <submittedName>
        <fullName evidence="5">Substrate-binding domain-containing protein</fullName>
    </submittedName>
</protein>
<evidence type="ECO:0000259" key="4">
    <source>
        <dbReference type="Pfam" id="PF13377"/>
    </source>
</evidence>
<dbReference type="InterPro" id="IPR046335">
    <property type="entry name" value="LacI/GalR-like_sensor"/>
</dbReference>
<proteinExistence type="predicted"/>
<dbReference type="EMBL" id="JAKVIN010000007">
    <property type="protein sequence ID" value="MCJ8150835.1"/>
    <property type="molecule type" value="Genomic_DNA"/>
</dbReference>
<evidence type="ECO:0000313" key="6">
    <source>
        <dbReference type="Proteomes" id="UP001201844"/>
    </source>
</evidence>